<name>A0A821WGC3_9BILA</name>
<dbReference type="Pfam" id="PF00644">
    <property type="entry name" value="PARP"/>
    <property type="match status" value="1"/>
</dbReference>
<sequence length="439" mass="50317">VLPRHLSKNLSRMTIEENIARIADSTLTPTDLWPRVRGSTASRESRMEVVAWVAVCKFNCNLEGGFVRDWIVANERVRPPLTIQPSEWVQFDAITGIPSLLKALVPSDIDCKMPLDRYFDVEKFCDEITKFDMKPQIYRSRRSYRLLFDQHQPTGPFTLELIEPYCSVGFRIPDFDVNNLCVKRDQCSQLSQRFDLAEPPYLIGVKQIIANIKCKTFHVLPSLNELITKRINKMMARGWVQNGVPLINRPQQVRPTFVISPLLTSSDLYKNVELAMQKIIGSTMISVKQIYNLELENIWKSMKVLIANECSDSSPNEQFLFHGTHTNKWKRIMEEGFDYGFFKTPGVFGNGAYFADNAQKSHEYTLPMPSDPTMTRIILFSKVALGQEMIMKHMNSALYAAPHDHHSVHGIASDSSEYVIYRLTQALPFLIITYQVHSS</sequence>
<dbReference type="PANTHER" id="PTHR45740:SF17">
    <property type="entry name" value="POLY [ADP-RIBOSE] POLYMERASE TANKYRASE-2-LIKE"/>
    <property type="match status" value="1"/>
</dbReference>
<dbReference type="AlphaFoldDB" id="A0A821WGC3"/>
<dbReference type="GO" id="GO:0005634">
    <property type="term" value="C:nucleus"/>
    <property type="evidence" value="ECO:0007669"/>
    <property type="project" value="TreeGrafter"/>
</dbReference>
<keyword evidence="1" id="KW-0328">Glycosyltransferase</keyword>
<evidence type="ECO:0000256" key="1">
    <source>
        <dbReference type="RuleBase" id="RU362114"/>
    </source>
</evidence>
<dbReference type="InterPro" id="IPR012317">
    <property type="entry name" value="Poly(ADP-ribose)pol_cat_dom"/>
</dbReference>
<dbReference type="EC" id="2.4.2.-" evidence="1"/>
<feature type="non-terminal residue" evidence="3">
    <location>
        <position position="1"/>
    </location>
</feature>
<evidence type="ECO:0000313" key="3">
    <source>
        <dbReference type="EMBL" id="CAF4924728.1"/>
    </source>
</evidence>
<protein>
    <recommendedName>
        <fullName evidence="1">Poly [ADP-ribose] polymerase</fullName>
        <shortName evidence="1">PARP</shortName>
        <ecNumber evidence="1">2.4.2.-</ecNumber>
    </recommendedName>
</protein>
<dbReference type="PROSITE" id="PS51059">
    <property type="entry name" value="PARP_CATALYTIC"/>
    <property type="match status" value="1"/>
</dbReference>
<evidence type="ECO:0000313" key="4">
    <source>
        <dbReference type="Proteomes" id="UP000663838"/>
    </source>
</evidence>
<organism evidence="3 4">
    <name type="scientific">Rotaria socialis</name>
    <dbReference type="NCBI Taxonomy" id="392032"/>
    <lineage>
        <taxon>Eukaryota</taxon>
        <taxon>Metazoa</taxon>
        <taxon>Spiralia</taxon>
        <taxon>Gnathifera</taxon>
        <taxon>Rotifera</taxon>
        <taxon>Eurotatoria</taxon>
        <taxon>Bdelloidea</taxon>
        <taxon>Philodinida</taxon>
        <taxon>Philodinidae</taxon>
        <taxon>Rotaria</taxon>
    </lineage>
</organism>
<keyword evidence="1" id="KW-0520">NAD</keyword>
<dbReference type="SUPFAM" id="SSF56399">
    <property type="entry name" value="ADP-ribosylation"/>
    <property type="match status" value="1"/>
</dbReference>
<gene>
    <name evidence="3" type="ORF">TOA249_LOCUS32357</name>
</gene>
<evidence type="ECO:0000259" key="2">
    <source>
        <dbReference type="PROSITE" id="PS51059"/>
    </source>
</evidence>
<dbReference type="Gene3D" id="3.90.228.10">
    <property type="match status" value="1"/>
</dbReference>
<comment type="caution">
    <text evidence="3">The sequence shown here is derived from an EMBL/GenBank/DDBJ whole genome shotgun (WGS) entry which is preliminary data.</text>
</comment>
<dbReference type="EMBL" id="CAJOBS010007800">
    <property type="protein sequence ID" value="CAF4924728.1"/>
    <property type="molecule type" value="Genomic_DNA"/>
</dbReference>
<dbReference type="GO" id="GO:0003950">
    <property type="term" value="F:NAD+ poly-ADP-ribosyltransferase activity"/>
    <property type="evidence" value="ECO:0007669"/>
    <property type="project" value="UniProtKB-UniRule"/>
</dbReference>
<dbReference type="InterPro" id="IPR051712">
    <property type="entry name" value="ARTD-AVP"/>
</dbReference>
<dbReference type="GO" id="GO:1990404">
    <property type="term" value="F:NAD+-protein mono-ADP-ribosyltransferase activity"/>
    <property type="evidence" value="ECO:0007669"/>
    <property type="project" value="TreeGrafter"/>
</dbReference>
<dbReference type="PANTHER" id="PTHR45740">
    <property type="entry name" value="POLY [ADP-RIBOSE] POLYMERASE"/>
    <property type="match status" value="1"/>
</dbReference>
<proteinExistence type="predicted"/>
<accession>A0A821WGC3</accession>
<feature type="domain" description="PARP catalytic" evidence="2">
    <location>
        <begin position="244"/>
        <end position="439"/>
    </location>
</feature>
<keyword evidence="1" id="KW-0808">Transferase</keyword>
<reference evidence="3" key="1">
    <citation type="submission" date="2021-02" db="EMBL/GenBank/DDBJ databases">
        <authorList>
            <person name="Nowell W R."/>
        </authorList>
    </citation>
    <scope>NUCLEOTIDE SEQUENCE</scope>
</reference>
<dbReference type="Proteomes" id="UP000663838">
    <property type="component" value="Unassembled WGS sequence"/>
</dbReference>